<reference evidence="6 7" key="1">
    <citation type="journal article" date="2016" name="Nat. Commun.">
        <title>Thousands of microbial genomes shed light on interconnected biogeochemical processes in an aquifer system.</title>
        <authorList>
            <person name="Anantharaman K."/>
            <person name="Brown C.T."/>
            <person name="Hug L.A."/>
            <person name="Sharon I."/>
            <person name="Castelle C.J."/>
            <person name="Probst A.J."/>
            <person name="Thomas B.C."/>
            <person name="Singh A."/>
            <person name="Wilkins M.J."/>
            <person name="Karaoz U."/>
            <person name="Brodie E.L."/>
            <person name="Williams K.H."/>
            <person name="Hubbard S.S."/>
            <person name="Banfield J.F."/>
        </authorList>
    </citation>
    <scope>NUCLEOTIDE SEQUENCE [LARGE SCALE GENOMIC DNA]</scope>
</reference>
<dbReference type="PANTHER" id="PTHR12534">
    <property type="entry name" value="30S RIBOSOMAL PROTEIN S2 PROKARYOTIC AND ORGANELLAR"/>
    <property type="match status" value="1"/>
</dbReference>
<keyword evidence="2 5" id="KW-0689">Ribosomal protein</keyword>
<comment type="similarity">
    <text evidence="1 5">Belongs to the universal ribosomal protein uS2 family.</text>
</comment>
<evidence type="ECO:0000256" key="2">
    <source>
        <dbReference type="ARBA" id="ARBA00022980"/>
    </source>
</evidence>
<dbReference type="CDD" id="cd01425">
    <property type="entry name" value="RPS2"/>
    <property type="match status" value="1"/>
</dbReference>
<comment type="caution">
    <text evidence="6">The sequence shown here is derived from an EMBL/GenBank/DDBJ whole genome shotgun (WGS) entry which is preliminary data.</text>
</comment>
<dbReference type="AlphaFoldDB" id="A0A1G2CDX0"/>
<dbReference type="Proteomes" id="UP000178880">
    <property type="component" value="Unassembled WGS sequence"/>
</dbReference>
<dbReference type="Gene3D" id="1.10.287.610">
    <property type="entry name" value="Helix hairpin bin"/>
    <property type="match status" value="1"/>
</dbReference>
<sequence>MADEVKTIEYPEAASREMIEAGVFYGRKKSSTNPKMRPCVLMNRGGIEIINLAKTSEELERATAFLKERIKNGAQMLFVATQPAAEEGVKKLAERFQVPYVTNRWAGGTITNFKIISKRIEYLKKLRSDFASGALQKYTKKERLGLEDEMNHLKELFGGIELLMKEPDILITIDANLHMTAVREANRANIPVVALSNVDSDPDLINYLVPGNDNGRRSINWFLEKIAVAIEEGLVLRAAVAKQLLEESAAKQAAEVKVK</sequence>
<dbReference type="InterPro" id="IPR023591">
    <property type="entry name" value="Ribosomal_uS2_flav_dom_sf"/>
</dbReference>
<evidence type="ECO:0000313" key="7">
    <source>
        <dbReference type="Proteomes" id="UP000178880"/>
    </source>
</evidence>
<dbReference type="Gene3D" id="3.40.50.10490">
    <property type="entry name" value="Glucose-6-phosphate isomerase like protein, domain 1"/>
    <property type="match status" value="1"/>
</dbReference>
<dbReference type="GO" id="GO:0015935">
    <property type="term" value="C:small ribosomal subunit"/>
    <property type="evidence" value="ECO:0007669"/>
    <property type="project" value="InterPro"/>
</dbReference>
<evidence type="ECO:0000256" key="3">
    <source>
        <dbReference type="ARBA" id="ARBA00023274"/>
    </source>
</evidence>
<proteinExistence type="inferred from homology"/>
<dbReference type="PANTHER" id="PTHR12534:SF0">
    <property type="entry name" value="SMALL RIBOSOMAL SUBUNIT PROTEIN US2M"/>
    <property type="match status" value="1"/>
</dbReference>
<dbReference type="STRING" id="1798650.A2945_00915"/>
<gene>
    <name evidence="5" type="primary">rpsB</name>
    <name evidence="6" type="ORF">A2945_00915</name>
</gene>
<keyword evidence="3 5" id="KW-0687">Ribonucleoprotein</keyword>
<dbReference type="NCBIfam" id="TIGR01011">
    <property type="entry name" value="rpsB_bact"/>
    <property type="match status" value="1"/>
</dbReference>
<dbReference type="Pfam" id="PF00318">
    <property type="entry name" value="Ribosomal_S2"/>
    <property type="match status" value="1"/>
</dbReference>
<dbReference type="SUPFAM" id="SSF52313">
    <property type="entry name" value="Ribosomal protein S2"/>
    <property type="match status" value="1"/>
</dbReference>
<evidence type="ECO:0000256" key="4">
    <source>
        <dbReference type="ARBA" id="ARBA00035256"/>
    </source>
</evidence>
<dbReference type="InterPro" id="IPR005706">
    <property type="entry name" value="Ribosomal_uS2_bac/mit/plastid"/>
</dbReference>
<dbReference type="EMBL" id="MHLA01000015">
    <property type="protein sequence ID" value="OGY99401.1"/>
    <property type="molecule type" value="Genomic_DNA"/>
</dbReference>
<organism evidence="6 7">
    <name type="scientific">Candidatus Liptonbacteria bacterium RIFCSPLOWO2_01_FULL_52_25</name>
    <dbReference type="NCBI Taxonomy" id="1798650"/>
    <lineage>
        <taxon>Bacteria</taxon>
        <taxon>Candidatus Liptoniibacteriota</taxon>
    </lineage>
</organism>
<accession>A0A1G2CDX0</accession>
<evidence type="ECO:0000256" key="5">
    <source>
        <dbReference type="HAMAP-Rule" id="MF_00291"/>
    </source>
</evidence>
<dbReference type="GO" id="GO:0003735">
    <property type="term" value="F:structural constituent of ribosome"/>
    <property type="evidence" value="ECO:0007669"/>
    <property type="project" value="InterPro"/>
</dbReference>
<name>A0A1G2CDX0_9BACT</name>
<evidence type="ECO:0000256" key="1">
    <source>
        <dbReference type="ARBA" id="ARBA00006242"/>
    </source>
</evidence>
<evidence type="ECO:0000313" key="6">
    <source>
        <dbReference type="EMBL" id="OGY99401.1"/>
    </source>
</evidence>
<protein>
    <recommendedName>
        <fullName evidence="4 5">Small ribosomal subunit protein uS2</fullName>
    </recommendedName>
</protein>
<dbReference type="GO" id="GO:0006412">
    <property type="term" value="P:translation"/>
    <property type="evidence" value="ECO:0007669"/>
    <property type="project" value="UniProtKB-UniRule"/>
</dbReference>
<dbReference type="PRINTS" id="PR00395">
    <property type="entry name" value="RIBOSOMALS2"/>
</dbReference>
<dbReference type="InterPro" id="IPR001865">
    <property type="entry name" value="Ribosomal_uS2"/>
</dbReference>
<dbReference type="HAMAP" id="MF_00291_B">
    <property type="entry name" value="Ribosomal_uS2_B"/>
    <property type="match status" value="1"/>
</dbReference>